<accession>A0A9Q1C5U1</accession>
<dbReference type="Gene3D" id="2.60.120.10">
    <property type="entry name" value="Jelly Rolls"/>
    <property type="match status" value="2"/>
</dbReference>
<evidence type="ECO:0000256" key="6">
    <source>
        <dbReference type="ARBA" id="ARBA00022989"/>
    </source>
</evidence>
<dbReference type="PANTHER" id="PTHR14226">
    <property type="entry name" value="NEUROPATHY TARGET ESTERASE/SWISS CHEESE D.MELANOGASTER"/>
    <property type="match status" value="1"/>
</dbReference>
<evidence type="ECO:0000256" key="4">
    <source>
        <dbReference type="ARBA" id="ARBA00022801"/>
    </source>
</evidence>
<keyword evidence="3" id="KW-0812">Transmembrane</keyword>
<dbReference type="InterPro" id="IPR014710">
    <property type="entry name" value="RmlC-like_jellyroll"/>
</dbReference>
<evidence type="ECO:0000256" key="9">
    <source>
        <dbReference type="PROSITE-ProRule" id="PRU01161"/>
    </source>
</evidence>
<name>A0A9Q1C5U1_HOLLE</name>
<dbReference type="InterPro" id="IPR000595">
    <property type="entry name" value="cNMP-bd_dom"/>
</dbReference>
<dbReference type="InterPro" id="IPR002641">
    <property type="entry name" value="PNPLA_dom"/>
</dbReference>
<dbReference type="InterPro" id="IPR016035">
    <property type="entry name" value="Acyl_Trfase/lysoPLipase"/>
</dbReference>
<keyword evidence="6" id="KW-1133">Transmembrane helix</keyword>
<protein>
    <submittedName>
        <fullName evidence="11">Patatin-like phospholipase domain-containing protein 7</fullName>
    </submittedName>
</protein>
<dbReference type="GO" id="GO:0016042">
    <property type="term" value="P:lipid catabolic process"/>
    <property type="evidence" value="ECO:0007669"/>
    <property type="project" value="UniProtKB-KW"/>
</dbReference>
<keyword evidence="7" id="KW-0443">Lipid metabolism</keyword>
<reference evidence="11" key="1">
    <citation type="submission" date="2021-10" db="EMBL/GenBank/DDBJ databases">
        <title>Tropical sea cucumber genome reveals ecological adaptation and Cuvierian tubules defense mechanism.</title>
        <authorList>
            <person name="Chen T."/>
        </authorList>
    </citation>
    <scope>NUCLEOTIDE SEQUENCE</scope>
    <source>
        <strain evidence="11">Nanhai2018</strain>
        <tissue evidence="11">Muscle</tissue>
    </source>
</reference>
<proteinExistence type="inferred from homology"/>
<dbReference type="SUPFAM" id="SSF52151">
    <property type="entry name" value="FabD/lysophospholipase-like"/>
    <property type="match status" value="1"/>
</dbReference>
<dbReference type="InterPro" id="IPR018490">
    <property type="entry name" value="cNMP-bd_dom_sf"/>
</dbReference>
<comment type="caution">
    <text evidence="9">Lacks conserved residue(s) required for the propagation of feature annotation.</text>
</comment>
<dbReference type="GO" id="GO:0005783">
    <property type="term" value="C:endoplasmic reticulum"/>
    <property type="evidence" value="ECO:0007669"/>
    <property type="project" value="TreeGrafter"/>
</dbReference>
<feature type="short sequence motif" description="GXGXXG" evidence="9">
    <location>
        <begin position="672"/>
        <end position="677"/>
    </location>
</feature>
<gene>
    <name evidence="11" type="ORF">HOLleu_16290</name>
</gene>
<comment type="caution">
    <text evidence="11">The sequence shown here is derived from an EMBL/GenBank/DDBJ whole genome shotgun (WGS) entry which is preliminary data.</text>
</comment>
<dbReference type="Pfam" id="PF01734">
    <property type="entry name" value="Patatin"/>
    <property type="match status" value="1"/>
</dbReference>
<evidence type="ECO:0000259" key="10">
    <source>
        <dbReference type="PROSITE" id="PS51635"/>
    </source>
</evidence>
<keyword evidence="4" id="KW-0378">Hydrolase</keyword>
<comment type="subcellular location">
    <subcellularLocation>
        <location evidence="1">Membrane</location>
    </subcellularLocation>
</comment>
<dbReference type="PROSITE" id="PS51635">
    <property type="entry name" value="PNPLA"/>
    <property type="match status" value="1"/>
</dbReference>
<evidence type="ECO:0000313" key="12">
    <source>
        <dbReference type="Proteomes" id="UP001152320"/>
    </source>
</evidence>
<dbReference type="Gene3D" id="3.40.1090.10">
    <property type="entry name" value="Cytosolic phospholipase A2 catalytic domain"/>
    <property type="match status" value="1"/>
</dbReference>
<dbReference type="Proteomes" id="UP001152320">
    <property type="component" value="Chromosome 7"/>
</dbReference>
<evidence type="ECO:0000256" key="5">
    <source>
        <dbReference type="ARBA" id="ARBA00022963"/>
    </source>
</evidence>
<evidence type="ECO:0000256" key="1">
    <source>
        <dbReference type="ARBA" id="ARBA00004370"/>
    </source>
</evidence>
<dbReference type="GO" id="GO:0004622">
    <property type="term" value="F:phosphatidylcholine lysophospholipase activity"/>
    <property type="evidence" value="ECO:0007669"/>
    <property type="project" value="TreeGrafter"/>
</dbReference>
<dbReference type="Pfam" id="PF24179">
    <property type="entry name" value="NTE_Ploop"/>
    <property type="match status" value="1"/>
</dbReference>
<dbReference type="CDD" id="cd00038">
    <property type="entry name" value="CAP_ED"/>
    <property type="match status" value="1"/>
</dbReference>
<dbReference type="EMBL" id="JAIZAY010000007">
    <property type="protein sequence ID" value="KAJ8038768.1"/>
    <property type="molecule type" value="Genomic_DNA"/>
</dbReference>
<evidence type="ECO:0000256" key="2">
    <source>
        <dbReference type="ARBA" id="ARBA00006636"/>
    </source>
</evidence>
<dbReference type="AlphaFoldDB" id="A0A9Q1C5U1"/>
<evidence type="ECO:0000256" key="3">
    <source>
        <dbReference type="ARBA" id="ARBA00022692"/>
    </source>
</evidence>
<organism evidence="11 12">
    <name type="scientific">Holothuria leucospilota</name>
    <name type="common">Black long sea cucumber</name>
    <name type="synonym">Mertensiothuria leucospilota</name>
    <dbReference type="NCBI Taxonomy" id="206669"/>
    <lineage>
        <taxon>Eukaryota</taxon>
        <taxon>Metazoa</taxon>
        <taxon>Echinodermata</taxon>
        <taxon>Eleutherozoa</taxon>
        <taxon>Echinozoa</taxon>
        <taxon>Holothuroidea</taxon>
        <taxon>Aspidochirotacea</taxon>
        <taxon>Aspidochirotida</taxon>
        <taxon>Holothuriidae</taxon>
        <taxon>Holothuria</taxon>
    </lineage>
</organism>
<dbReference type="GO" id="GO:0016020">
    <property type="term" value="C:membrane"/>
    <property type="evidence" value="ECO:0007669"/>
    <property type="project" value="UniProtKB-SubCell"/>
</dbReference>
<feature type="domain" description="PNPLA" evidence="10">
    <location>
        <begin position="668"/>
        <end position="871"/>
    </location>
</feature>
<feature type="short sequence motif" description="GXSXG" evidence="9">
    <location>
        <begin position="699"/>
        <end position="703"/>
    </location>
</feature>
<dbReference type="InterPro" id="IPR050301">
    <property type="entry name" value="NTE"/>
</dbReference>
<evidence type="ECO:0000256" key="7">
    <source>
        <dbReference type="ARBA" id="ARBA00023098"/>
    </source>
</evidence>
<evidence type="ECO:0000313" key="11">
    <source>
        <dbReference type="EMBL" id="KAJ8038768.1"/>
    </source>
</evidence>
<evidence type="ECO:0000256" key="8">
    <source>
        <dbReference type="ARBA" id="ARBA00023136"/>
    </source>
</evidence>
<dbReference type="InterPro" id="IPR056556">
    <property type="entry name" value="NTE1_P-loop_dom"/>
</dbReference>
<dbReference type="SUPFAM" id="SSF51206">
    <property type="entry name" value="cAMP-binding domain-like"/>
    <property type="match status" value="2"/>
</dbReference>
<keyword evidence="12" id="KW-1185">Reference proteome</keyword>
<dbReference type="OrthoDB" id="421051at2759"/>
<sequence length="871" mass="99321">MKYLTMDAGENENGVNLEDAKKRMLGLLKSGFFGHLEDKVCERLANDVKVIQLQKGEHIHTGNQIHNNVHIVQHGTLKLCFREGEVTRKGKEKKQDEHVTIVRNVQEGESLYSLFNIAAEMTGYQHDPIVYAEATEDSTIIRLPIDSIINLARENAIFKIRLLQMMLIRSSSIMRIIHSIPGIQAEVYSKLATEVVSSSNSESDKARCIEVAHDAKLWGEYHDFQYQEFLWGKNVKPYAENETDDLQKYISVFEVEPDVEIAQRHCKVMDLVYVVSGTVVLVDNKSEDNESETQMTKHTLLGTVSVLTGESQQYDIKAGENGCTVALISRKSVFDLIRNDVKVILRLCYYKIREMSDFLRLLDIALGWDFLNAGKKPVRILSTGVLFVLTGRLRLHEREKDRDSQVARIPTDLCKYFMKKYPEAFFTKISDLINRITPKNFEIEQVFARRKFSTVVCIPTSDNVPLKVFQTNLKHAVERYGTTLEIDEDILKHVPGDSTDGSDAKNSVSELQIRSYLGSLERDNTIICYSTKWNLSNEWDKLFLQQADMVFVIGDFDNKPSNLDTIKEALKNSETEKALILLHKPTNGTYKNPFGTTEWIELLGVRRSRHFQHFHIRCPEEMFSDGAVPFDPSMGRANEALAVDSTDGTIHDDFGRLGRYLLGKSIGLVLGGGGARGFAHVGIIKAMEEYDIPFDAVGGTSMGAFVGASYCSSLELNEINRQMEDFCRGMNSCRLYLDLTLPILSVSTADVMRKKHKECETIFAVDVGGKDNLDFFNYGDHISGWWILWNRFLPRRYRQNIPNFMQVVTNLSCILGNEDLKKVMQNPAFNYIRPDGINKFGLLDFKKYNEIKDCGYEEGKKYFKKWKNHET</sequence>
<keyword evidence="8" id="KW-0472">Membrane</keyword>
<comment type="similarity">
    <text evidence="2">Belongs to the NTE family.</text>
</comment>
<keyword evidence="5" id="KW-0442">Lipid degradation</keyword>
<dbReference type="PANTHER" id="PTHR14226:SF29">
    <property type="entry name" value="NEUROPATHY TARGET ESTERASE SWS"/>
    <property type="match status" value="1"/>
</dbReference>